<keyword evidence="3" id="KW-1185">Reference proteome</keyword>
<sequence length="197" mass="21905">CMVATGLRVVWFGVEVGRSKVEVEAAMPILILCWFINLIVVGISLNKFDRIITVLDQTGKVEEILESHGIRTNSISKLLPMFLLGGIGIWMGVNTYTNFSSQALQNTTWLLSIAKEGKLFLLNQDTRNTSSLDQNYSLEQLVFGLLSRVSFFYGTLVTVCGHVTCLVLSISGWAIVKSFIGHLSSEDLKKYPCHVRT</sequence>
<evidence type="ECO:0000313" key="3">
    <source>
        <dbReference type="Proteomes" id="UP000708208"/>
    </source>
</evidence>
<dbReference type="Proteomes" id="UP000708208">
    <property type="component" value="Unassembled WGS sequence"/>
</dbReference>
<protein>
    <submittedName>
        <fullName evidence="2">Uncharacterized protein</fullName>
    </submittedName>
</protein>
<dbReference type="EMBL" id="CAJVCH010466612">
    <property type="protein sequence ID" value="CAG7820014.1"/>
    <property type="molecule type" value="Genomic_DNA"/>
</dbReference>
<reference evidence="2" key="1">
    <citation type="submission" date="2021-06" db="EMBL/GenBank/DDBJ databases">
        <authorList>
            <person name="Hodson N. C."/>
            <person name="Mongue J. A."/>
            <person name="Jaron S. K."/>
        </authorList>
    </citation>
    <scope>NUCLEOTIDE SEQUENCE</scope>
</reference>
<feature type="transmembrane region" description="Helical" evidence="1">
    <location>
        <begin position="25"/>
        <end position="45"/>
    </location>
</feature>
<feature type="non-terminal residue" evidence="2">
    <location>
        <position position="197"/>
    </location>
</feature>
<organism evidence="2 3">
    <name type="scientific">Allacma fusca</name>
    <dbReference type="NCBI Taxonomy" id="39272"/>
    <lineage>
        <taxon>Eukaryota</taxon>
        <taxon>Metazoa</taxon>
        <taxon>Ecdysozoa</taxon>
        <taxon>Arthropoda</taxon>
        <taxon>Hexapoda</taxon>
        <taxon>Collembola</taxon>
        <taxon>Symphypleona</taxon>
        <taxon>Sminthuridae</taxon>
        <taxon>Allacma</taxon>
    </lineage>
</organism>
<keyword evidence="1" id="KW-0472">Membrane</keyword>
<comment type="caution">
    <text evidence="2">The sequence shown here is derived from an EMBL/GenBank/DDBJ whole genome shotgun (WGS) entry which is preliminary data.</text>
</comment>
<keyword evidence="1" id="KW-0812">Transmembrane</keyword>
<feature type="transmembrane region" description="Helical" evidence="1">
    <location>
        <begin position="151"/>
        <end position="176"/>
    </location>
</feature>
<dbReference type="AlphaFoldDB" id="A0A8J2KVP5"/>
<accession>A0A8J2KVP5</accession>
<name>A0A8J2KVP5_9HEXA</name>
<feature type="transmembrane region" description="Helical" evidence="1">
    <location>
        <begin position="78"/>
        <end position="97"/>
    </location>
</feature>
<keyword evidence="1" id="KW-1133">Transmembrane helix</keyword>
<evidence type="ECO:0000256" key="1">
    <source>
        <dbReference type="SAM" id="Phobius"/>
    </source>
</evidence>
<proteinExistence type="predicted"/>
<evidence type="ECO:0000313" key="2">
    <source>
        <dbReference type="EMBL" id="CAG7820014.1"/>
    </source>
</evidence>
<feature type="non-terminal residue" evidence="2">
    <location>
        <position position="1"/>
    </location>
</feature>
<gene>
    <name evidence="2" type="ORF">AFUS01_LOCUS30424</name>
</gene>